<comment type="caution">
    <text evidence="1">The sequence shown here is derived from an EMBL/GenBank/DDBJ whole genome shotgun (WGS) entry which is preliminary data.</text>
</comment>
<organism evidence="1 2">
    <name type="scientific">Tanacetum coccineum</name>
    <dbReference type="NCBI Taxonomy" id="301880"/>
    <lineage>
        <taxon>Eukaryota</taxon>
        <taxon>Viridiplantae</taxon>
        <taxon>Streptophyta</taxon>
        <taxon>Embryophyta</taxon>
        <taxon>Tracheophyta</taxon>
        <taxon>Spermatophyta</taxon>
        <taxon>Magnoliopsida</taxon>
        <taxon>eudicotyledons</taxon>
        <taxon>Gunneridae</taxon>
        <taxon>Pentapetalae</taxon>
        <taxon>asterids</taxon>
        <taxon>campanulids</taxon>
        <taxon>Asterales</taxon>
        <taxon>Asteraceae</taxon>
        <taxon>Asteroideae</taxon>
        <taxon>Anthemideae</taxon>
        <taxon>Anthemidinae</taxon>
        <taxon>Tanacetum</taxon>
    </lineage>
</organism>
<sequence>MLSTRALHSSPPTWQGALSNFEVPLGLSSPRRVAHDFFAQMQQRQSWRKRPDQFLIRGAILRTRTQFSFARGVQIPPERRAPQGSLYAAARSETRRLRLVLDKSVEHGGANAHELEQRALLGITGGGDQSSPHALILRDPIVIDQMREEFKIESQRKQRGCSEHNNLSLTLPAWNAISPIL</sequence>
<reference evidence="1" key="2">
    <citation type="submission" date="2022-01" db="EMBL/GenBank/DDBJ databases">
        <authorList>
            <person name="Yamashiro T."/>
            <person name="Shiraishi A."/>
            <person name="Satake H."/>
            <person name="Nakayama K."/>
        </authorList>
    </citation>
    <scope>NUCLEOTIDE SEQUENCE</scope>
</reference>
<evidence type="ECO:0000313" key="2">
    <source>
        <dbReference type="Proteomes" id="UP001151760"/>
    </source>
</evidence>
<dbReference type="EMBL" id="BQNB010010467">
    <property type="protein sequence ID" value="GJS77699.1"/>
    <property type="molecule type" value="Genomic_DNA"/>
</dbReference>
<name>A0ABQ4YIQ7_9ASTR</name>
<dbReference type="Proteomes" id="UP001151760">
    <property type="component" value="Unassembled WGS sequence"/>
</dbReference>
<gene>
    <name evidence="1" type="ORF">Tco_0727580</name>
</gene>
<evidence type="ECO:0000313" key="1">
    <source>
        <dbReference type="EMBL" id="GJS77699.1"/>
    </source>
</evidence>
<protein>
    <submittedName>
        <fullName evidence="1">Uncharacterized protein</fullName>
    </submittedName>
</protein>
<reference evidence="1" key="1">
    <citation type="journal article" date="2022" name="Int. J. Mol. Sci.">
        <title>Draft Genome of Tanacetum Coccineum: Genomic Comparison of Closely Related Tanacetum-Family Plants.</title>
        <authorList>
            <person name="Yamashiro T."/>
            <person name="Shiraishi A."/>
            <person name="Nakayama K."/>
            <person name="Satake H."/>
        </authorList>
    </citation>
    <scope>NUCLEOTIDE SEQUENCE</scope>
</reference>
<proteinExistence type="predicted"/>
<accession>A0ABQ4YIQ7</accession>
<keyword evidence="2" id="KW-1185">Reference proteome</keyword>